<dbReference type="Proteomes" id="UP000240572">
    <property type="component" value="Unassembled WGS sequence"/>
</dbReference>
<keyword evidence="3" id="KW-1185">Reference proteome</keyword>
<evidence type="ECO:0000256" key="1">
    <source>
        <dbReference type="SAM" id="SignalP"/>
    </source>
</evidence>
<keyword evidence="1" id="KW-0732">Signal</keyword>
<dbReference type="RefSeq" id="WP_106524841.1">
    <property type="nucleotide sequence ID" value="NZ_PYGD01000011.1"/>
</dbReference>
<dbReference type="AlphaFoldDB" id="A0A2P8CX97"/>
<sequence length="199" mass="22487">MKYLIVLLLGLGSVTLTNAQQSYTDSLQAFRVKYLDELYPIIKADTAHIRFYPVHAALRVKAKVELLQDQPVFKLATSSGKTKEARKYALLRFKLKGKSCSLYAYQLLGLMNKEETARHLFLPFTDLSSGGESYGGGRYIDLEIDDIQADQTVTIDFNKAYNPYCAFTTGYNCPVPPRENALPVSIKAGERYQPEKFEH</sequence>
<organism evidence="2 3">
    <name type="scientific">Taibaiella chishuiensis</name>
    <dbReference type="NCBI Taxonomy" id="1434707"/>
    <lineage>
        <taxon>Bacteria</taxon>
        <taxon>Pseudomonadati</taxon>
        <taxon>Bacteroidota</taxon>
        <taxon>Chitinophagia</taxon>
        <taxon>Chitinophagales</taxon>
        <taxon>Chitinophagaceae</taxon>
        <taxon>Taibaiella</taxon>
    </lineage>
</organism>
<dbReference type="InterPro" id="IPR012467">
    <property type="entry name" value="DUF1684"/>
</dbReference>
<evidence type="ECO:0000313" key="3">
    <source>
        <dbReference type="Proteomes" id="UP000240572"/>
    </source>
</evidence>
<dbReference type="Pfam" id="PF07920">
    <property type="entry name" value="DUF1684"/>
    <property type="match status" value="1"/>
</dbReference>
<protein>
    <recommendedName>
        <fullName evidence="4">DUF1684 domain-containing protein</fullName>
    </recommendedName>
</protein>
<feature type="chain" id="PRO_5015153370" description="DUF1684 domain-containing protein" evidence="1">
    <location>
        <begin position="20"/>
        <end position="199"/>
    </location>
</feature>
<feature type="signal peptide" evidence="1">
    <location>
        <begin position="1"/>
        <end position="19"/>
    </location>
</feature>
<dbReference type="PANTHER" id="PTHR41913:SF1">
    <property type="entry name" value="DUF1684 DOMAIN-CONTAINING PROTEIN"/>
    <property type="match status" value="1"/>
</dbReference>
<accession>A0A2P8CX97</accession>
<evidence type="ECO:0000313" key="2">
    <source>
        <dbReference type="EMBL" id="PSK89598.1"/>
    </source>
</evidence>
<dbReference type="PANTHER" id="PTHR41913">
    <property type="entry name" value="DUF1684 DOMAIN-CONTAINING PROTEIN"/>
    <property type="match status" value="1"/>
</dbReference>
<dbReference type="OrthoDB" id="5493262at2"/>
<gene>
    <name evidence="2" type="ORF">B0I18_111156</name>
</gene>
<comment type="caution">
    <text evidence="2">The sequence shown here is derived from an EMBL/GenBank/DDBJ whole genome shotgun (WGS) entry which is preliminary data.</text>
</comment>
<reference evidence="2 3" key="1">
    <citation type="submission" date="2018-03" db="EMBL/GenBank/DDBJ databases">
        <title>Genomic Encyclopedia of Type Strains, Phase III (KMG-III): the genomes of soil and plant-associated and newly described type strains.</title>
        <authorList>
            <person name="Whitman W."/>
        </authorList>
    </citation>
    <scope>NUCLEOTIDE SEQUENCE [LARGE SCALE GENOMIC DNA]</scope>
    <source>
        <strain evidence="2 3">CGMCC 1.12700</strain>
    </source>
</reference>
<name>A0A2P8CX97_9BACT</name>
<dbReference type="EMBL" id="PYGD01000011">
    <property type="protein sequence ID" value="PSK89598.1"/>
    <property type="molecule type" value="Genomic_DNA"/>
</dbReference>
<proteinExistence type="predicted"/>
<evidence type="ECO:0008006" key="4">
    <source>
        <dbReference type="Google" id="ProtNLM"/>
    </source>
</evidence>